<evidence type="ECO:0000313" key="2">
    <source>
        <dbReference type="EMBL" id="RAO76634.1"/>
    </source>
</evidence>
<evidence type="ECO:0000256" key="1">
    <source>
        <dbReference type="SAM" id="SignalP"/>
    </source>
</evidence>
<dbReference type="Proteomes" id="UP000248926">
    <property type="component" value="Unassembled WGS sequence"/>
</dbReference>
<dbReference type="OrthoDB" id="5955343at2"/>
<protein>
    <recommendedName>
        <fullName evidence="4">Type 1 fimbrial protein</fullName>
    </recommendedName>
</protein>
<dbReference type="AlphaFoldDB" id="A0A328P8L3"/>
<feature type="chain" id="PRO_5016263646" description="Type 1 fimbrial protein" evidence="1">
    <location>
        <begin position="26"/>
        <end position="110"/>
    </location>
</feature>
<proteinExistence type="predicted"/>
<feature type="signal peptide" evidence="1">
    <location>
        <begin position="1"/>
        <end position="25"/>
    </location>
</feature>
<dbReference type="RefSeq" id="WP_111980708.1">
    <property type="nucleotide sequence ID" value="NZ_NFZS01000001.1"/>
</dbReference>
<gene>
    <name evidence="2" type="ORF">CA260_01540</name>
</gene>
<evidence type="ECO:0008006" key="4">
    <source>
        <dbReference type="Google" id="ProtNLM"/>
    </source>
</evidence>
<sequence length="110" mass="11441">MKGWIRWTWIGCVVALALGVPVAHAQGGTITFVGAIAAPTCGAMAVSEAAPNALRGGCGAPLASVASRSSVYRQSTVSLEDATQAHDRLLMYFATYADAGEAHLVTRTYE</sequence>
<name>A0A328P8L3_9GAMM</name>
<evidence type="ECO:0000313" key="3">
    <source>
        <dbReference type="Proteomes" id="UP000248926"/>
    </source>
</evidence>
<keyword evidence="1" id="KW-0732">Signal</keyword>
<reference evidence="2 3" key="1">
    <citation type="journal article" date="2018" name="Genet. Mol. Biol.">
        <title>The genome sequence of Dyella jiangningensis FCAV SCS01 from a lignocellulose-decomposing microbial consortium metagenome reveals potential for biotechnological applications.</title>
        <authorList>
            <person name="Desiderato J.G."/>
            <person name="Alvarenga D.O."/>
            <person name="Constancio M.T.L."/>
            <person name="Alves L.M.C."/>
            <person name="Varani A.M."/>
        </authorList>
    </citation>
    <scope>NUCLEOTIDE SEQUENCE [LARGE SCALE GENOMIC DNA]</scope>
    <source>
        <strain evidence="2 3">FCAV SCS01</strain>
    </source>
</reference>
<keyword evidence="3" id="KW-1185">Reference proteome</keyword>
<accession>A0A328P8L3</accession>
<dbReference type="EMBL" id="NFZS01000001">
    <property type="protein sequence ID" value="RAO76634.1"/>
    <property type="molecule type" value="Genomic_DNA"/>
</dbReference>
<organism evidence="2 3">
    <name type="scientific">Dyella jiangningensis</name>
    <dbReference type="NCBI Taxonomy" id="1379159"/>
    <lineage>
        <taxon>Bacteria</taxon>
        <taxon>Pseudomonadati</taxon>
        <taxon>Pseudomonadota</taxon>
        <taxon>Gammaproteobacteria</taxon>
        <taxon>Lysobacterales</taxon>
        <taxon>Rhodanobacteraceae</taxon>
        <taxon>Dyella</taxon>
    </lineage>
</organism>
<comment type="caution">
    <text evidence="2">The sequence shown here is derived from an EMBL/GenBank/DDBJ whole genome shotgun (WGS) entry which is preliminary data.</text>
</comment>